<sequence>MLKGELITKDLSCLVIFACSSQNTYRNIDSEYSATSLPGHKTFGRNRAPPQRKWRFKNPVRTPRFMDRLRECRYKSATCGFKRDPA</sequence>
<dbReference type="EMBL" id="OW152826">
    <property type="protein sequence ID" value="CAH2042730.1"/>
    <property type="molecule type" value="Genomic_DNA"/>
</dbReference>
<feature type="non-terminal residue" evidence="1">
    <location>
        <position position="86"/>
    </location>
</feature>
<organism evidence="1 2">
    <name type="scientific">Iphiclides podalirius</name>
    <name type="common">scarce swallowtail</name>
    <dbReference type="NCBI Taxonomy" id="110791"/>
    <lineage>
        <taxon>Eukaryota</taxon>
        <taxon>Metazoa</taxon>
        <taxon>Ecdysozoa</taxon>
        <taxon>Arthropoda</taxon>
        <taxon>Hexapoda</taxon>
        <taxon>Insecta</taxon>
        <taxon>Pterygota</taxon>
        <taxon>Neoptera</taxon>
        <taxon>Endopterygota</taxon>
        <taxon>Lepidoptera</taxon>
        <taxon>Glossata</taxon>
        <taxon>Ditrysia</taxon>
        <taxon>Papilionoidea</taxon>
        <taxon>Papilionidae</taxon>
        <taxon>Papilioninae</taxon>
        <taxon>Iphiclides</taxon>
    </lineage>
</organism>
<dbReference type="Proteomes" id="UP000837857">
    <property type="component" value="Chromosome 14"/>
</dbReference>
<evidence type="ECO:0000313" key="1">
    <source>
        <dbReference type="EMBL" id="CAH2042730.1"/>
    </source>
</evidence>
<accession>A0ABN8I1S4</accession>
<evidence type="ECO:0000313" key="2">
    <source>
        <dbReference type="Proteomes" id="UP000837857"/>
    </source>
</evidence>
<reference evidence="1" key="1">
    <citation type="submission" date="2022-03" db="EMBL/GenBank/DDBJ databases">
        <authorList>
            <person name="Martin H S."/>
        </authorList>
    </citation>
    <scope>NUCLEOTIDE SEQUENCE</scope>
</reference>
<keyword evidence="2" id="KW-1185">Reference proteome</keyword>
<protein>
    <submittedName>
        <fullName evidence="1">Uncharacterized protein</fullName>
    </submittedName>
</protein>
<proteinExistence type="predicted"/>
<name>A0ABN8I1S4_9NEOP</name>
<gene>
    <name evidence="1" type="ORF">IPOD504_LOCUS4045</name>
</gene>